<dbReference type="InterPro" id="IPR011989">
    <property type="entry name" value="ARM-like"/>
</dbReference>
<reference evidence="5" key="1">
    <citation type="journal article" date="2011" name="MBio">
        <title>Novel metabolic attributes of the genus Cyanothece, comprising a group of unicellular nitrogen-fixing Cyanobacteria.</title>
        <authorList>
            <person name="Bandyopadhyay A."/>
            <person name="Elvitigala T."/>
            <person name="Welsh E."/>
            <person name="Stockel J."/>
            <person name="Liberton M."/>
            <person name="Min H."/>
            <person name="Sherman L.A."/>
            <person name="Pakrasi H.B."/>
        </authorList>
    </citation>
    <scope>NUCLEOTIDE SEQUENCE [LARGE SCALE GENOMIC DNA]</scope>
    <source>
        <strain evidence="5">PCC 7822</strain>
    </source>
</reference>
<evidence type="ECO:0000256" key="3">
    <source>
        <dbReference type="SAM" id="Coils"/>
    </source>
</evidence>
<dbReference type="AlphaFoldDB" id="E0U9P1"/>
<dbReference type="SUPFAM" id="SSF52799">
    <property type="entry name" value="(Phosphotyrosine protein) phosphatases II"/>
    <property type="match status" value="1"/>
</dbReference>
<dbReference type="SMART" id="SM00567">
    <property type="entry name" value="EZ_HEAT"/>
    <property type="match status" value="7"/>
</dbReference>
<evidence type="ECO:0000256" key="1">
    <source>
        <dbReference type="ARBA" id="ARBA00022549"/>
    </source>
</evidence>
<dbReference type="PROSITE" id="PS00383">
    <property type="entry name" value="TYR_PHOSPHATASE_1"/>
    <property type="match status" value="1"/>
</dbReference>
<keyword evidence="3" id="KW-0175">Coiled coil</keyword>
<sequence length="457" mass="51179">MNNESSSIPLARQIRLLAKSPPEKSLAILFETLHSEDQAISAWSAWSLAQIGTETVIDKLFNLLSHSEASPRIWAIWSLGQIHQAYAIEKLMLALEHQDSEIRSRAAVSLGKQKVSAALPFLEKLLVEDSDYSVRGQAAIALGFLGGDKAIELLQRILDDPEIYVHTQATYSLGAIKDPKATEALIKALTHHYPDVRRLAVSMLGERELEDVVEPIIHTLNDSQYFVRLKAVEALGRMATKAAIKGLKIAAHDSDEYVREEANKQLEQLKRKLNFSYLQSFSSHSKPLLTEIPLLGIFSDLEVKNYVYSSAFGKSRKYLISINNPGLAPPITYQLIPEQLRLEFHDLETPKHDLSYRLPSEEDILKVIDFASKIIPIQGDLLVHCCRGITRSSAVALTVITYLLGEDRETEALDVVLAACPQALPNLWIVELADNILNRKGKLIDVVENYRNRNQSF</sequence>
<name>E0U9P1_GLOV7</name>
<dbReference type="EMBL" id="CP002198">
    <property type="protein sequence ID" value="ADN13842.1"/>
    <property type="molecule type" value="Genomic_DNA"/>
</dbReference>
<dbReference type="InterPro" id="IPR004155">
    <property type="entry name" value="PBS_lyase_HEAT"/>
</dbReference>
<dbReference type="InterPro" id="IPR016024">
    <property type="entry name" value="ARM-type_fold"/>
</dbReference>
<dbReference type="GO" id="GO:0016491">
    <property type="term" value="F:oxidoreductase activity"/>
    <property type="evidence" value="ECO:0007669"/>
    <property type="project" value="TreeGrafter"/>
</dbReference>
<dbReference type="Proteomes" id="UP000008206">
    <property type="component" value="Chromosome"/>
</dbReference>
<dbReference type="STRING" id="497965.Cyan7822_1857"/>
<dbReference type="GO" id="GO:0030089">
    <property type="term" value="C:phycobilisome"/>
    <property type="evidence" value="ECO:0007669"/>
    <property type="project" value="UniProtKB-KW"/>
</dbReference>
<dbReference type="InterPro" id="IPR016130">
    <property type="entry name" value="Tyr_Pase_AS"/>
</dbReference>
<evidence type="ECO:0000313" key="5">
    <source>
        <dbReference type="Proteomes" id="UP000008206"/>
    </source>
</evidence>
<dbReference type="OrthoDB" id="437665at2"/>
<dbReference type="HOGENOM" id="CLU_028881_0_0_3"/>
<proteinExistence type="predicted"/>
<keyword evidence="2" id="KW-0605">Phycobilisome</keyword>
<keyword evidence="1" id="KW-0042">Antenna complex</keyword>
<dbReference type="PANTHER" id="PTHR12697">
    <property type="entry name" value="PBS LYASE HEAT-LIKE PROTEIN"/>
    <property type="match status" value="1"/>
</dbReference>
<dbReference type="eggNOG" id="COG5350">
    <property type="taxonomic scope" value="Bacteria"/>
</dbReference>
<feature type="coiled-coil region" evidence="3">
    <location>
        <begin position="252"/>
        <end position="279"/>
    </location>
</feature>
<gene>
    <name evidence="4" type="ordered locus">Cyan7822_1857</name>
</gene>
<evidence type="ECO:0000313" key="4">
    <source>
        <dbReference type="EMBL" id="ADN13842.1"/>
    </source>
</evidence>
<dbReference type="Gene3D" id="1.25.10.10">
    <property type="entry name" value="Leucine-rich Repeat Variant"/>
    <property type="match status" value="2"/>
</dbReference>
<dbReference type="RefSeq" id="WP_013321948.1">
    <property type="nucleotide sequence ID" value="NC_014501.1"/>
</dbReference>
<accession>E0U9P1</accession>
<organism evidence="4 5">
    <name type="scientific">Gloeothece verrucosa (strain PCC 7822)</name>
    <name type="common">Cyanothece sp. (strain PCC 7822)</name>
    <dbReference type="NCBI Taxonomy" id="497965"/>
    <lineage>
        <taxon>Bacteria</taxon>
        <taxon>Bacillati</taxon>
        <taxon>Cyanobacteriota</taxon>
        <taxon>Cyanophyceae</taxon>
        <taxon>Oscillatoriophycideae</taxon>
        <taxon>Chroococcales</taxon>
        <taxon>Aphanothecaceae</taxon>
        <taxon>Gloeothece</taxon>
        <taxon>Gloeothece verrucosa</taxon>
    </lineage>
</organism>
<dbReference type="SUPFAM" id="SSF48371">
    <property type="entry name" value="ARM repeat"/>
    <property type="match status" value="1"/>
</dbReference>
<dbReference type="KEGG" id="cyj:Cyan7822_1857"/>
<protein>
    <submittedName>
        <fullName evidence="4">HEAT domain containing protein</fullName>
    </submittedName>
</protein>
<keyword evidence="5" id="KW-1185">Reference proteome</keyword>
<evidence type="ECO:0000256" key="2">
    <source>
        <dbReference type="ARBA" id="ARBA00022738"/>
    </source>
</evidence>
<dbReference type="eggNOG" id="COG1413">
    <property type="taxonomic scope" value="Bacteria"/>
</dbReference>
<dbReference type="Pfam" id="PF13646">
    <property type="entry name" value="HEAT_2"/>
    <property type="match status" value="2"/>
</dbReference>
<dbReference type="Gene3D" id="3.90.190.10">
    <property type="entry name" value="Protein tyrosine phosphatase superfamily"/>
    <property type="match status" value="1"/>
</dbReference>
<dbReference type="PANTHER" id="PTHR12697:SF5">
    <property type="entry name" value="DEOXYHYPUSINE HYDROXYLASE"/>
    <property type="match status" value="1"/>
</dbReference>
<dbReference type="InterPro" id="IPR029021">
    <property type="entry name" value="Prot-tyrosine_phosphatase-like"/>
</dbReference>